<gene>
    <name evidence="3" type="ORF">E6W36_00025</name>
</gene>
<dbReference type="AlphaFoldDB" id="A0A4D7C7T2"/>
<proteinExistence type="predicted"/>
<feature type="region of interest" description="Disordered" evidence="1">
    <location>
        <begin position="1"/>
        <end position="24"/>
    </location>
</feature>
<dbReference type="EMBL" id="CP039704">
    <property type="protein sequence ID" value="QCI78607.1"/>
    <property type="molecule type" value="Genomic_DNA"/>
</dbReference>
<name>A0A4D7C7T2_9SPHN</name>
<keyword evidence="2" id="KW-0472">Membrane</keyword>
<sequence>MSPADKAQARADLQRELESQSLRRQDRRRRLSGIDGLDITDAGSDENLVDLLKKSMKAGKLNVRTGNAHWDDKIKHKMENPDLLIYKLQNTAYKFSFLLVPISAPFIWLMFAWRRGFRLYDHVVFSLYSLSFMSILFILATLLNRLGDYLPIPDNAWLALFLHRSCTSMRS</sequence>
<evidence type="ECO:0000256" key="1">
    <source>
        <dbReference type="SAM" id="MobiDB-lite"/>
    </source>
</evidence>
<feature type="transmembrane region" description="Helical" evidence="2">
    <location>
        <begin position="125"/>
        <end position="143"/>
    </location>
</feature>
<evidence type="ECO:0000256" key="2">
    <source>
        <dbReference type="SAM" id="Phobius"/>
    </source>
</evidence>
<accession>A0A4D7C7T2</accession>
<evidence type="ECO:0000313" key="3">
    <source>
        <dbReference type="EMBL" id="QCI78607.1"/>
    </source>
</evidence>
<organism evidence="3 4">
    <name type="scientific">Hankyongella ginsenosidimutans</name>
    <dbReference type="NCBI Taxonomy" id="1763828"/>
    <lineage>
        <taxon>Bacteria</taxon>
        <taxon>Pseudomonadati</taxon>
        <taxon>Pseudomonadota</taxon>
        <taxon>Alphaproteobacteria</taxon>
        <taxon>Sphingomonadales</taxon>
        <taxon>Sphingomonadaceae</taxon>
        <taxon>Hankyongella</taxon>
    </lineage>
</organism>
<dbReference type="KEGG" id="hgn:E6W36_00025"/>
<keyword evidence="2" id="KW-1133">Transmembrane helix</keyword>
<dbReference type="Proteomes" id="UP000298714">
    <property type="component" value="Chromosome"/>
</dbReference>
<reference evidence="4" key="1">
    <citation type="submission" date="2019-04" db="EMBL/GenBank/DDBJ databases">
        <title>Complete genome sequence of Sphingomonas sp. W1-2-3.</title>
        <authorList>
            <person name="Im W.T."/>
        </authorList>
    </citation>
    <scope>NUCLEOTIDE SEQUENCE [LARGE SCALE GENOMIC DNA]</scope>
    <source>
        <strain evidence="4">W1-2-3</strain>
    </source>
</reference>
<feature type="compositionally biased region" description="Basic and acidic residues" evidence="1">
    <location>
        <begin position="7"/>
        <end position="24"/>
    </location>
</feature>
<keyword evidence="2" id="KW-0812">Transmembrane</keyword>
<keyword evidence="4" id="KW-1185">Reference proteome</keyword>
<protein>
    <submittedName>
        <fullName evidence="3">Uncharacterized protein</fullName>
    </submittedName>
</protein>
<feature type="transmembrane region" description="Helical" evidence="2">
    <location>
        <begin position="95"/>
        <end position="113"/>
    </location>
</feature>
<dbReference type="RefSeq" id="WP_222873375.1">
    <property type="nucleotide sequence ID" value="NZ_CP039704.1"/>
</dbReference>
<evidence type="ECO:0000313" key="4">
    <source>
        <dbReference type="Proteomes" id="UP000298714"/>
    </source>
</evidence>